<sequence length="104" mass="9874">MSRGGPIGTDGGGVADGAVHRCPSGIAPPEAPLFGRPADRGEPSGPASRGYVHAVSPAPSECGPDSPIPTAGTPTPSAPAATASPPGRPEGKPGHGPGGTKGPK</sequence>
<dbReference type="EMBL" id="DF968190">
    <property type="protein sequence ID" value="GAP45601.1"/>
    <property type="molecule type" value="Genomic_DNA"/>
</dbReference>
<dbReference type="Proteomes" id="UP000053859">
    <property type="component" value="Unassembled WGS sequence"/>
</dbReference>
<protein>
    <submittedName>
        <fullName evidence="2">Uncharacterized protein</fullName>
    </submittedName>
</protein>
<evidence type="ECO:0000313" key="3">
    <source>
        <dbReference type="Proteomes" id="UP000053859"/>
    </source>
</evidence>
<feature type="compositionally biased region" description="Gly residues" evidence="1">
    <location>
        <begin position="1"/>
        <end position="15"/>
    </location>
</feature>
<name>A0A0K8PCH4_STRAJ</name>
<reference evidence="2" key="1">
    <citation type="journal article" date="2015" name="Genome Announc.">
        <title>Draft Genome Sequence of Thiostrepton-Producing Streptomyces azureus ATCC 14921.</title>
        <authorList>
            <person name="Sakihara K."/>
            <person name="Maeda J."/>
            <person name="Tashiro K."/>
            <person name="Fujino Y."/>
            <person name="Kuhara S."/>
            <person name="Ohshima T."/>
            <person name="Ogata S."/>
            <person name="Doi K."/>
        </authorList>
    </citation>
    <scope>NUCLEOTIDE SEQUENCE [LARGE SCALE GENOMIC DNA]</scope>
    <source>
        <strain evidence="2">ATCC14921</strain>
    </source>
</reference>
<proteinExistence type="predicted"/>
<accession>A0A0K8PCH4</accession>
<feature type="compositionally biased region" description="Low complexity" evidence="1">
    <location>
        <begin position="69"/>
        <end position="85"/>
    </location>
</feature>
<evidence type="ECO:0000313" key="2">
    <source>
        <dbReference type="EMBL" id="GAP45601.1"/>
    </source>
</evidence>
<organism evidence="2 3">
    <name type="scientific">Streptomyces azureus</name>
    <dbReference type="NCBI Taxonomy" id="146537"/>
    <lineage>
        <taxon>Bacteria</taxon>
        <taxon>Bacillati</taxon>
        <taxon>Actinomycetota</taxon>
        <taxon>Actinomycetes</taxon>
        <taxon>Kitasatosporales</taxon>
        <taxon>Streptomycetaceae</taxon>
        <taxon>Streptomyces</taxon>
    </lineage>
</organism>
<evidence type="ECO:0000256" key="1">
    <source>
        <dbReference type="SAM" id="MobiDB-lite"/>
    </source>
</evidence>
<dbReference type="PATRIC" id="fig|146537.3.peg.352"/>
<gene>
    <name evidence="2" type="ORF">SAZU_0331</name>
</gene>
<feature type="compositionally biased region" description="Gly residues" evidence="1">
    <location>
        <begin position="94"/>
        <end position="104"/>
    </location>
</feature>
<feature type="region of interest" description="Disordered" evidence="1">
    <location>
        <begin position="1"/>
        <end position="104"/>
    </location>
</feature>
<dbReference type="AlphaFoldDB" id="A0A0K8PCH4"/>
<keyword evidence="3" id="KW-1185">Reference proteome</keyword>